<organism evidence="4 5">
    <name type="scientific">Cellulosimicrobium funkei</name>
    <dbReference type="NCBI Taxonomy" id="264251"/>
    <lineage>
        <taxon>Bacteria</taxon>
        <taxon>Bacillati</taxon>
        <taxon>Actinomycetota</taxon>
        <taxon>Actinomycetes</taxon>
        <taxon>Micrococcales</taxon>
        <taxon>Promicromonosporaceae</taxon>
        <taxon>Cellulosimicrobium</taxon>
    </lineage>
</organism>
<dbReference type="AlphaFoldDB" id="A0A0H2KTZ4"/>
<evidence type="ECO:0000313" key="5">
    <source>
        <dbReference type="Proteomes" id="UP000035265"/>
    </source>
</evidence>
<feature type="domain" description="CAAX prenyl protease 2/Lysostaphin resistance protein A-like" evidence="3">
    <location>
        <begin position="143"/>
        <end position="232"/>
    </location>
</feature>
<keyword evidence="2" id="KW-1133">Transmembrane helix</keyword>
<evidence type="ECO:0000256" key="1">
    <source>
        <dbReference type="SAM" id="MobiDB-lite"/>
    </source>
</evidence>
<keyword evidence="5" id="KW-1185">Reference proteome</keyword>
<dbReference type="PATRIC" id="fig|264251.5.peg.358"/>
<comment type="caution">
    <text evidence="4">The sequence shown here is derived from an EMBL/GenBank/DDBJ whole genome shotgun (WGS) entry which is preliminary data.</text>
</comment>
<feature type="region of interest" description="Disordered" evidence="1">
    <location>
        <begin position="302"/>
        <end position="325"/>
    </location>
</feature>
<proteinExistence type="predicted"/>
<feature type="transmembrane region" description="Helical" evidence="2">
    <location>
        <begin position="196"/>
        <end position="215"/>
    </location>
</feature>
<keyword evidence="2" id="KW-0472">Membrane</keyword>
<feature type="transmembrane region" description="Helical" evidence="2">
    <location>
        <begin position="56"/>
        <end position="76"/>
    </location>
</feature>
<protein>
    <recommendedName>
        <fullName evidence="3">CAAX prenyl protease 2/Lysostaphin resistance protein A-like domain-containing protein</fullName>
    </recommendedName>
</protein>
<evidence type="ECO:0000259" key="3">
    <source>
        <dbReference type="Pfam" id="PF02517"/>
    </source>
</evidence>
<sequence length="325" mass="34335">MSVRNAPLVRDAATGRRVTRWWVAYLVVFVGAVFVVQFGVLGALGQAWKVSAGSPAAQVQEAIACAVSILVVFAWVGWYERRHVRTVGFRRPGRGVLLLLTGILVGLAMISLPILFLWATGAYERVDAPAASGSGGGWAALPLVLALVVLFVFQGGQEEVLTRGFLLQNSGLQLPGWVAIGLPAFIFTVLHGVLSLPLAFVTILLYAVFASFVALQQGSLWLIGGIHAGWNWALGNVWGIPVSGLAPKDESLVYLRPTEGAPDWLTGGTFGTEGSLPAVVMIVAATAVAFVLYRRRARTWADDAEPAAPAPTPPAAESPSSAAVD</sequence>
<dbReference type="Proteomes" id="UP000035265">
    <property type="component" value="Unassembled WGS sequence"/>
</dbReference>
<dbReference type="RefSeq" id="WP_047231055.1">
    <property type="nucleotide sequence ID" value="NZ_JNBQ01000001.1"/>
</dbReference>
<reference evidence="4 5" key="1">
    <citation type="submission" date="2014-05" db="EMBL/GenBank/DDBJ databases">
        <title>Cellulosimicrobium funkei U11 genome.</title>
        <authorList>
            <person name="Hu C."/>
            <person name="Gong Y."/>
            <person name="Wan W."/>
            <person name="Jiang M."/>
        </authorList>
    </citation>
    <scope>NUCLEOTIDE SEQUENCE [LARGE SCALE GENOMIC DNA]</scope>
    <source>
        <strain evidence="4 5">U11</strain>
    </source>
</reference>
<feature type="transmembrane region" description="Helical" evidence="2">
    <location>
        <begin position="96"/>
        <end position="119"/>
    </location>
</feature>
<dbReference type="PANTHER" id="PTHR39430">
    <property type="entry name" value="MEMBRANE-ASSOCIATED PROTEASE-RELATED"/>
    <property type="match status" value="1"/>
</dbReference>
<feature type="transmembrane region" description="Helical" evidence="2">
    <location>
        <begin position="174"/>
        <end position="190"/>
    </location>
</feature>
<gene>
    <name evidence="4" type="ORF">FB00_01735</name>
</gene>
<feature type="transmembrane region" description="Helical" evidence="2">
    <location>
        <begin position="274"/>
        <end position="293"/>
    </location>
</feature>
<feature type="transmembrane region" description="Helical" evidence="2">
    <location>
        <begin position="21"/>
        <end position="44"/>
    </location>
</feature>
<keyword evidence="2" id="KW-0812">Transmembrane</keyword>
<feature type="transmembrane region" description="Helical" evidence="2">
    <location>
        <begin position="220"/>
        <end position="240"/>
    </location>
</feature>
<dbReference type="EMBL" id="JNBQ01000001">
    <property type="protein sequence ID" value="KLN36598.1"/>
    <property type="molecule type" value="Genomic_DNA"/>
</dbReference>
<dbReference type="PANTHER" id="PTHR39430:SF1">
    <property type="entry name" value="PROTEASE"/>
    <property type="match status" value="1"/>
</dbReference>
<dbReference type="GO" id="GO:0080120">
    <property type="term" value="P:CAAX-box protein maturation"/>
    <property type="evidence" value="ECO:0007669"/>
    <property type="project" value="UniProtKB-ARBA"/>
</dbReference>
<name>A0A0H2KTZ4_9MICO</name>
<dbReference type="Pfam" id="PF02517">
    <property type="entry name" value="Rce1-like"/>
    <property type="match status" value="1"/>
</dbReference>
<evidence type="ECO:0000313" key="4">
    <source>
        <dbReference type="EMBL" id="KLN36598.1"/>
    </source>
</evidence>
<evidence type="ECO:0000256" key="2">
    <source>
        <dbReference type="SAM" id="Phobius"/>
    </source>
</evidence>
<dbReference type="InterPro" id="IPR003675">
    <property type="entry name" value="Rce1/LyrA-like_dom"/>
</dbReference>
<accession>A0A0H2KTZ4</accession>
<dbReference type="GO" id="GO:0004175">
    <property type="term" value="F:endopeptidase activity"/>
    <property type="evidence" value="ECO:0007669"/>
    <property type="project" value="UniProtKB-ARBA"/>
</dbReference>
<feature type="transmembrane region" description="Helical" evidence="2">
    <location>
        <begin position="131"/>
        <end position="153"/>
    </location>
</feature>